<dbReference type="Gene3D" id="3.40.50.10420">
    <property type="entry name" value="NagB/RpiA/CoA transferase-like"/>
    <property type="match status" value="2"/>
</dbReference>
<evidence type="ECO:0000256" key="3">
    <source>
        <dbReference type="ARBA" id="ARBA00022840"/>
    </source>
</evidence>
<dbReference type="AlphaFoldDB" id="A0AAE6UJY0"/>
<name>A0AAE6UJY0_EHRRU</name>
<feature type="binding site" evidence="4">
    <location>
        <position position="55"/>
    </location>
    <ligand>
        <name>substrate</name>
    </ligand>
</feature>
<feature type="binding site" evidence="4">
    <location>
        <begin position="11"/>
        <end position="15"/>
    </location>
    <ligand>
        <name>ATP</name>
        <dbReference type="ChEBI" id="CHEBI:30616"/>
    </ligand>
</feature>
<evidence type="ECO:0000256" key="1">
    <source>
        <dbReference type="ARBA" id="ARBA00010638"/>
    </source>
</evidence>
<evidence type="ECO:0000256" key="4">
    <source>
        <dbReference type="PIRSR" id="PIRSR006806-1"/>
    </source>
</evidence>
<dbReference type="SUPFAM" id="SSF100950">
    <property type="entry name" value="NagB/RpiA/CoA transferase-like"/>
    <property type="match status" value="1"/>
</dbReference>
<dbReference type="GO" id="GO:0030272">
    <property type="term" value="F:5-formyltetrahydrofolate cyclo-ligase activity"/>
    <property type="evidence" value="ECO:0007669"/>
    <property type="project" value="TreeGrafter"/>
</dbReference>
<dbReference type="Pfam" id="PF01812">
    <property type="entry name" value="5-FTHF_cyc-lig"/>
    <property type="match status" value="2"/>
</dbReference>
<comment type="similarity">
    <text evidence="1">Belongs to the 5-formyltetrahydrofolate cyclo-ligase family.</text>
</comment>
<keyword evidence="2 4" id="KW-0547">Nucleotide-binding</keyword>
<reference evidence="5 6" key="1">
    <citation type="submission" date="2018-10" db="EMBL/GenBank/DDBJ databases">
        <title>Propagation and draft genome sequences of three atypical Erhlichia ruminantium isolates.</title>
        <authorList>
            <person name="Liebenberg J."/>
            <person name="Steyn H."/>
            <person name="Josemans A."/>
            <person name="Zweygarth E."/>
        </authorList>
    </citation>
    <scope>NUCLEOTIDE SEQUENCE [LARGE SCALE GENOMIC DNA]</scope>
    <source>
        <strain evidence="5 6">Omatjenne</strain>
    </source>
</reference>
<dbReference type="PANTHER" id="PTHR23407:SF1">
    <property type="entry name" value="5-FORMYLTETRAHYDROFOLATE CYCLO-LIGASE"/>
    <property type="match status" value="1"/>
</dbReference>
<dbReference type="GO" id="GO:0005524">
    <property type="term" value="F:ATP binding"/>
    <property type="evidence" value="ECO:0007669"/>
    <property type="project" value="UniProtKB-KW"/>
</dbReference>
<dbReference type="RefSeq" id="WP_158407092.1">
    <property type="nucleotide sequence ID" value="NZ_CP033454.1"/>
</dbReference>
<dbReference type="GO" id="GO:0009396">
    <property type="term" value="P:folic acid-containing compound biosynthetic process"/>
    <property type="evidence" value="ECO:0007669"/>
    <property type="project" value="TreeGrafter"/>
</dbReference>
<feature type="binding site" evidence="4">
    <location>
        <position position="60"/>
    </location>
    <ligand>
        <name>substrate</name>
    </ligand>
</feature>
<dbReference type="Proteomes" id="UP000422822">
    <property type="component" value="Chromosome"/>
</dbReference>
<proteinExistence type="inferred from homology"/>
<dbReference type="InterPro" id="IPR002698">
    <property type="entry name" value="FTHF_cligase"/>
</dbReference>
<dbReference type="PIRSF" id="PIRSF006806">
    <property type="entry name" value="FTHF_cligase"/>
    <property type="match status" value="1"/>
</dbReference>
<dbReference type="GO" id="GO:0035999">
    <property type="term" value="P:tetrahydrofolate interconversion"/>
    <property type="evidence" value="ECO:0007669"/>
    <property type="project" value="TreeGrafter"/>
</dbReference>
<feature type="binding site" evidence="4">
    <location>
        <begin position="118"/>
        <end position="126"/>
    </location>
    <ligand>
        <name>ATP</name>
        <dbReference type="ChEBI" id="CHEBI:30616"/>
    </ligand>
</feature>
<dbReference type="InterPro" id="IPR037171">
    <property type="entry name" value="NagB/RpiA_transferase-like"/>
</dbReference>
<dbReference type="PANTHER" id="PTHR23407">
    <property type="entry name" value="ATPASE INHIBITOR/5-FORMYLTETRAHYDROFOLATE CYCLO-LIGASE"/>
    <property type="match status" value="1"/>
</dbReference>
<evidence type="ECO:0000313" key="6">
    <source>
        <dbReference type="Proteomes" id="UP000422822"/>
    </source>
</evidence>
<evidence type="ECO:0000313" key="5">
    <source>
        <dbReference type="EMBL" id="QGR03911.1"/>
    </source>
</evidence>
<accession>A0AAE6UJY0</accession>
<dbReference type="EMBL" id="CP033455">
    <property type="protein sequence ID" value="QGR03911.1"/>
    <property type="molecule type" value="Genomic_DNA"/>
</dbReference>
<organism evidence="5 6">
    <name type="scientific">Ehrlichia ruminantium</name>
    <name type="common">heartwater rickettsia</name>
    <name type="synonym">Cowdria ruminantium</name>
    <dbReference type="NCBI Taxonomy" id="779"/>
    <lineage>
        <taxon>Bacteria</taxon>
        <taxon>Pseudomonadati</taxon>
        <taxon>Pseudomonadota</taxon>
        <taxon>Alphaproteobacteria</taxon>
        <taxon>Rickettsiales</taxon>
        <taxon>Anaplasmataceae</taxon>
        <taxon>Ehrlichia</taxon>
    </lineage>
</organism>
<protein>
    <submittedName>
        <fullName evidence="5">5-formyltetrahydrofolate cyclo-ligase</fullName>
    </submittedName>
</protein>
<sequence length="173" mass="19829">MENIENINYKKIELRKKYRKLRKDTIHKKEAAYSLLNNYINNVTIKKSHIISGYMPIDGEIDVLPLMHYLLQKGNIVAIPIINQDSKILSFHQWNTTNSVTPNIIIVPLVAFDKKLNRLGFGGGYYDSTIAQLKPHCQTIGIAYDIQLCDKVPTEPHDQVLDMIITESTVYTI</sequence>
<keyword evidence="3 4" id="KW-0067">ATP-binding</keyword>
<keyword evidence="6" id="KW-1185">Reference proteome</keyword>
<evidence type="ECO:0000256" key="2">
    <source>
        <dbReference type="ARBA" id="ARBA00022741"/>
    </source>
</evidence>
<dbReference type="InterPro" id="IPR024185">
    <property type="entry name" value="FTHF_cligase-like_sf"/>
</dbReference>
<gene>
    <name evidence="5" type="ORF">EDL80_02755</name>
</gene>